<evidence type="ECO:0000313" key="2">
    <source>
        <dbReference type="EnsemblMetazoa" id="ACHR014900-PA"/>
    </source>
</evidence>
<reference evidence="3" key="1">
    <citation type="submission" date="2013-03" db="EMBL/GenBank/DDBJ databases">
        <title>The Genome Sequence of Anopheles christyi ACHKN1017.</title>
        <authorList>
            <consortium name="The Broad Institute Genomics Platform"/>
            <person name="Neafsey D.E."/>
            <person name="Besansky N."/>
            <person name="Walker B."/>
            <person name="Young S.K."/>
            <person name="Zeng Q."/>
            <person name="Gargeya S."/>
            <person name="Fitzgerald M."/>
            <person name="Haas B."/>
            <person name="Abouelleil A."/>
            <person name="Allen A.W."/>
            <person name="Alvarado L."/>
            <person name="Arachchi H.M."/>
            <person name="Berlin A.M."/>
            <person name="Chapman S.B."/>
            <person name="Gainer-Dewar J."/>
            <person name="Goldberg J."/>
            <person name="Griggs A."/>
            <person name="Gujja S."/>
            <person name="Hansen M."/>
            <person name="Howarth C."/>
            <person name="Imamovic A."/>
            <person name="Ireland A."/>
            <person name="Larimer J."/>
            <person name="McCowan C."/>
            <person name="Murphy C."/>
            <person name="Pearson M."/>
            <person name="Poon T.W."/>
            <person name="Priest M."/>
            <person name="Roberts A."/>
            <person name="Saif S."/>
            <person name="Shea T."/>
            <person name="Sisk P."/>
            <person name="Sykes S."/>
            <person name="Wortman J."/>
            <person name="Nusbaum C."/>
            <person name="Birren B."/>
        </authorList>
    </citation>
    <scope>NUCLEOTIDE SEQUENCE [LARGE SCALE GENOMIC DNA]</scope>
    <source>
        <strain evidence="3">ACHKN1017</strain>
    </source>
</reference>
<sequence length="250" mass="29114">MHPWSWLLALFATFLFSASISTATEELAAIVQYQQWFSEYASILEETMQIKRQGNSNATLYFNKDLLKLLADATLEMRLIDKTTESAIIQSDSIDESCRRQVLDLFANYRAKGQADLQECAAYTVGLLGYWSYDRFYGLANIVHREATELTHRVSLILEQYNKITQMDNILEILTEEYYKFNNFNNVFQEALNAELERFDSPNHPLRTSLFDCLELTLIFHQLYMEYVLSYVESACITYNELAFTMDAKH</sequence>
<evidence type="ECO:0000313" key="3">
    <source>
        <dbReference type="Proteomes" id="UP000075881"/>
    </source>
</evidence>
<dbReference type="Proteomes" id="UP000075881">
    <property type="component" value="Unassembled WGS sequence"/>
</dbReference>
<feature type="signal peptide" evidence="1">
    <location>
        <begin position="1"/>
        <end position="23"/>
    </location>
</feature>
<evidence type="ECO:0008006" key="4">
    <source>
        <dbReference type="Google" id="ProtNLM"/>
    </source>
</evidence>
<reference evidence="2" key="2">
    <citation type="submission" date="2020-05" db="UniProtKB">
        <authorList>
            <consortium name="EnsemblMetazoa"/>
        </authorList>
    </citation>
    <scope>IDENTIFICATION</scope>
    <source>
        <strain evidence="2">ACHKN1017</strain>
    </source>
</reference>
<name>A0A182KJ81_9DIPT</name>
<protein>
    <recommendedName>
        <fullName evidence="4">Secreted protein</fullName>
    </recommendedName>
</protein>
<feature type="chain" id="PRO_5008125670" description="Secreted protein" evidence="1">
    <location>
        <begin position="24"/>
        <end position="250"/>
    </location>
</feature>
<dbReference type="AlphaFoldDB" id="A0A182KJ81"/>
<dbReference type="VEuPathDB" id="VectorBase:ACHR014900"/>
<evidence type="ECO:0000256" key="1">
    <source>
        <dbReference type="SAM" id="SignalP"/>
    </source>
</evidence>
<accession>A0A182KJ81</accession>
<keyword evidence="1" id="KW-0732">Signal</keyword>
<dbReference type="EnsemblMetazoa" id="ACHR014900-RA">
    <property type="protein sequence ID" value="ACHR014900-PA"/>
    <property type="gene ID" value="ACHR014900"/>
</dbReference>
<organism evidence="2 3">
    <name type="scientific">Anopheles christyi</name>
    <dbReference type="NCBI Taxonomy" id="43041"/>
    <lineage>
        <taxon>Eukaryota</taxon>
        <taxon>Metazoa</taxon>
        <taxon>Ecdysozoa</taxon>
        <taxon>Arthropoda</taxon>
        <taxon>Hexapoda</taxon>
        <taxon>Insecta</taxon>
        <taxon>Pterygota</taxon>
        <taxon>Neoptera</taxon>
        <taxon>Endopterygota</taxon>
        <taxon>Diptera</taxon>
        <taxon>Nematocera</taxon>
        <taxon>Culicoidea</taxon>
        <taxon>Culicidae</taxon>
        <taxon>Anophelinae</taxon>
        <taxon>Anopheles</taxon>
    </lineage>
</organism>
<proteinExistence type="predicted"/>
<keyword evidence="3" id="KW-1185">Reference proteome</keyword>